<sequence length="49" mass="5882">MKKLISMKVDVDLLKEGKKIARETKRSFTQLVTDLLMKQVERYNRKNEK</sequence>
<dbReference type="EMBL" id="LAZR01014676">
    <property type="protein sequence ID" value="KKM16432.1"/>
    <property type="molecule type" value="Genomic_DNA"/>
</dbReference>
<protein>
    <submittedName>
        <fullName evidence="1">Uncharacterized protein</fullName>
    </submittedName>
</protein>
<reference evidence="1" key="1">
    <citation type="journal article" date="2015" name="Nature">
        <title>Complex archaea that bridge the gap between prokaryotes and eukaryotes.</title>
        <authorList>
            <person name="Spang A."/>
            <person name="Saw J.H."/>
            <person name="Jorgensen S.L."/>
            <person name="Zaremba-Niedzwiedzka K."/>
            <person name="Martijn J."/>
            <person name="Lind A.E."/>
            <person name="van Eijk R."/>
            <person name="Schleper C."/>
            <person name="Guy L."/>
            <person name="Ettema T.J."/>
        </authorList>
    </citation>
    <scope>NUCLEOTIDE SEQUENCE</scope>
</reference>
<proteinExistence type="predicted"/>
<comment type="caution">
    <text evidence="1">The sequence shown here is derived from an EMBL/GenBank/DDBJ whole genome shotgun (WGS) entry which is preliminary data.</text>
</comment>
<organism evidence="1">
    <name type="scientific">marine sediment metagenome</name>
    <dbReference type="NCBI Taxonomy" id="412755"/>
    <lineage>
        <taxon>unclassified sequences</taxon>
        <taxon>metagenomes</taxon>
        <taxon>ecological metagenomes</taxon>
    </lineage>
</organism>
<evidence type="ECO:0000313" key="1">
    <source>
        <dbReference type="EMBL" id="KKM16432.1"/>
    </source>
</evidence>
<dbReference type="AlphaFoldDB" id="A0A0F9HMM3"/>
<name>A0A0F9HMM3_9ZZZZ</name>
<gene>
    <name evidence="1" type="ORF">LCGC14_1685890</name>
</gene>
<accession>A0A0F9HMM3</accession>